<name>A0AA86U6N0_9EUKA</name>
<evidence type="ECO:0000313" key="3">
    <source>
        <dbReference type="Proteomes" id="UP001642409"/>
    </source>
</evidence>
<comment type="caution">
    <text evidence="1">The sequence shown here is derived from an EMBL/GenBank/DDBJ whole genome shotgun (WGS) entry which is preliminary data.</text>
</comment>
<dbReference type="EMBL" id="CATOUU010000710">
    <property type="protein sequence ID" value="CAI9943104.1"/>
    <property type="molecule type" value="Genomic_DNA"/>
</dbReference>
<dbReference type="AlphaFoldDB" id="A0AA86U6N0"/>
<keyword evidence="3" id="KW-1185">Reference proteome</keyword>
<reference evidence="1" key="1">
    <citation type="submission" date="2023-06" db="EMBL/GenBank/DDBJ databases">
        <authorList>
            <person name="Kurt Z."/>
        </authorList>
    </citation>
    <scope>NUCLEOTIDE SEQUENCE</scope>
</reference>
<evidence type="ECO:0000313" key="2">
    <source>
        <dbReference type="EMBL" id="CAL6042442.1"/>
    </source>
</evidence>
<protein>
    <submittedName>
        <fullName evidence="2">Hypothetical_protein</fullName>
    </submittedName>
</protein>
<reference evidence="2 3" key="2">
    <citation type="submission" date="2024-07" db="EMBL/GenBank/DDBJ databases">
        <authorList>
            <person name="Akdeniz Z."/>
        </authorList>
    </citation>
    <scope>NUCLEOTIDE SEQUENCE [LARGE SCALE GENOMIC DNA]</scope>
</reference>
<gene>
    <name evidence="1" type="ORF">HINF_LOCUS30749</name>
    <name evidence="2" type="ORF">HINF_LOCUS39597</name>
</gene>
<dbReference type="Proteomes" id="UP001642409">
    <property type="component" value="Unassembled WGS sequence"/>
</dbReference>
<evidence type="ECO:0000313" key="1">
    <source>
        <dbReference type="EMBL" id="CAI9943104.1"/>
    </source>
</evidence>
<proteinExistence type="predicted"/>
<organism evidence="1">
    <name type="scientific">Hexamita inflata</name>
    <dbReference type="NCBI Taxonomy" id="28002"/>
    <lineage>
        <taxon>Eukaryota</taxon>
        <taxon>Metamonada</taxon>
        <taxon>Diplomonadida</taxon>
        <taxon>Hexamitidae</taxon>
        <taxon>Hexamitinae</taxon>
        <taxon>Hexamita</taxon>
    </lineage>
</organism>
<sequence length="105" mass="12296">MNTRVKTIVKSSSFPVKRSPRQNYKSILTKCSNSIFVTKFNFNNRDFDDIETSDDKQIRINALNQELERIKNPSSLFFKEHKTLMSSFNTNNNSLQDPNNEEVLF</sequence>
<accession>A0AA86U6N0</accession>
<dbReference type="EMBL" id="CAXDID020000153">
    <property type="protein sequence ID" value="CAL6042442.1"/>
    <property type="molecule type" value="Genomic_DNA"/>
</dbReference>